<evidence type="ECO:0000259" key="24">
    <source>
        <dbReference type="Pfam" id="PF03061"/>
    </source>
</evidence>
<comment type="catalytic activity">
    <reaction evidence="21">
        <text>decanoyl-CoA + H2O = decanoate + CoA + H(+)</text>
        <dbReference type="Rhea" id="RHEA:40059"/>
        <dbReference type="ChEBI" id="CHEBI:15377"/>
        <dbReference type="ChEBI" id="CHEBI:15378"/>
        <dbReference type="ChEBI" id="CHEBI:27689"/>
        <dbReference type="ChEBI" id="CHEBI:57287"/>
        <dbReference type="ChEBI" id="CHEBI:61430"/>
    </reaction>
    <physiologicalReaction direction="left-to-right" evidence="21">
        <dbReference type="Rhea" id="RHEA:40060"/>
    </physiologicalReaction>
</comment>
<evidence type="ECO:0000256" key="7">
    <source>
        <dbReference type="ARBA" id="ARBA00022801"/>
    </source>
</evidence>
<evidence type="ECO:0000256" key="4">
    <source>
        <dbReference type="ARBA" id="ARBA00022475"/>
    </source>
</evidence>
<comment type="caution">
    <text evidence="25">The sequence shown here is derived from an EMBL/GenBank/DDBJ whole genome shotgun (WGS) entry which is preliminary data.</text>
</comment>
<dbReference type="PANTHER" id="PTHR12418">
    <property type="entry name" value="ACYL-COENZYME A THIOESTERASE THEM4"/>
    <property type="match status" value="1"/>
</dbReference>
<comment type="subcellular location">
    <subcellularLocation>
        <location evidence="3">Cell projection</location>
        <location evidence="3">Ruffle membrane</location>
    </subcellularLocation>
    <subcellularLocation>
        <location evidence="2">Cytoplasm</location>
    </subcellularLocation>
    <subcellularLocation>
        <location evidence="1">Membrane</location>
        <topology evidence="1">Peripheral membrane protein</topology>
    </subcellularLocation>
</comment>
<keyword evidence="10" id="KW-0443">Lipid metabolism</keyword>
<dbReference type="SUPFAM" id="SSF54637">
    <property type="entry name" value="Thioesterase/thiol ester dehydrase-isomerase"/>
    <property type="match status" value="1"/>
</dbReference>
<evidence type="ECO:0000256" key="8">
    <source>
        <dbReference type="ARBA" id="ARBA00022832"/>
    </source>
</evidence>
<keyword evidence="11" id="KW-0472">Membrane</keyword>
<keyword evidence="7 25" id="KW-0378">Hydrolase</keyword>
<evidence type="ECO:0000256" key="23">
    <source>
        <dbReference type="ARBA" id="ARBA00048180"/>
    </source>
</evidence>
<evidence type="ECO:0000313" key="25">
    <source>
        <dbReference type="EMBL" id="MEN7549749.1"/>
    </source>
</evidence>
<evidence type="ECO:0000256" key="21">
    <source>
        <dbReference type="ARBA" id="ARBA00047969"/>
    </source>
</evidence>
<evidence type="ECO:0000256" key="1">
    <source>
        <dbReference type="ARBA" id="ARBA00004170"/>
    </source>
</evidence>
<evidence type="ECO:0000256" key="22">
    <source>
        <dbReference type="ARBA" id="ARBA00048074"/>
    </source>
</evidence>
<evidence type="ECO:0000256" key="15">
    <source>
        <dbReference type="ARBA" id="ARBA00038456"/>
    </source>
</evidence>
<comment type="catalytic activity">
    <reaction evidence="19">
        <text>octanoyl-CoA + H2O = octanoate + CoA + H(+)</text>
        <dbReference type="Rhea" id="RHEA:30143"/>
        <dbReference type="ChEBI" id="CHEBI:15377"/>
        <dbReference type="ChEBI" id="CHEBI:15378"/>
        <dbReference type="ChEBI" id="CHEBI:25646"/>
        <dbReference type="ChEBI" id="CHEBI:57287"/>
        <dbReference type="ChEBI" id="CHEBI:57386"/>
    </reaction>
    <physiologicalReaction direction="left-to-right" evidence="19">
        <dbReference type="Rhea" id="RHEA:30144"/>
    </physiologicalReaction>
</comment>
<reference evidence="25 26" key="1">
    <citation type="submission" date="2024-04" db="EMBL/GenBank/DDBJ databases">
        <title>Novel genus in family Flammeovirgaceae.</title>
        <authorList>
            <person name="Nguyen T.H."/>
            <person name="Vuong T.Q."/>
            <person name="Le H."/>
            <person name="Kim S.-G."/>
        </authorList>
    </citation>
    <scope>NUCLEOTIDE SEQUENCE [LARGE SCALE GENOMIC DNA]</scope>
    <source>
        <strain evidence="25 26">JCM 23209</strain>
    </source>
</reference>
<dbReference type="GO" id="GO:0005737">
    <property type="term" value="C:cytoplasm"/>
    <property type="evidence" value="ECO:0007669"/>
    <property type="project" value="UniProtKB-SubCell"/>
</dbReference>
<evidence type="ECO:0000256" key="12">
    <source>
        <dbReference type="ARBA" id="ARBA00023273"/>
    </source>
</evidence>
<keyword evidence="26" id="KW-1185">Reference proteome</keyword>
<dbReference type="GO" id="GO:0006631">
    <property type="term" value="P:fatty acid metabolic process"/>
    <property type="evidence" value="ECO:0007669"/>
    <property type="project" value="UniProtKB-KW"/>
</dbReference>
<dbReference type="Pfam" id="PF03061">
    <property type="entry name" value="4HBT"/>
    <property type="match status" value="1"/>
</dbReference>
<dbReference type="CDD" id="cd03443">
    <property type="entry name" value="PaaI_thioesterase"/>
    <property type="match status" value="1"/>
</dbReference>
<evidence type="ECO:0000256" key="9">
    <source>
        <dbReference type="ARBA" id="ARBA00022946"/>
    </source>
</evidence>
<protein>
    <recommendedName>
        <fullName evidence="17">Acyl-coenzyme A thioesterase THEM4</fullName>
        <ecNumber evidence="16">3.1.2.2</ecNumber>
    </recommendedName>
    <alternativeName>
        <fullName evidence="18">Thioesterase superfamily member 4</fullName>
    </alternativeName>
</protein>
<dbReference type="GO" id="GO:0016020">
    <property type="term" value="C:membrane"/>
    <property type="evidence" value="ECO:0007669"/>
    <property type="project" value="UniProtKB-SubCell"/>
</dbReference>
<comment type="catalytic activity">
    <reaction evidence="14">
        <text>(9Z)-octadecenoyl-CoA + H2O = (9Z)-octadecenoate + CoA + H(+)</text>
        <dbReference type="Rhea" id="RHEA:40139"/>
        <dbReference type="ChEBI" id="CHEBI:15377"/>
        <dbReference type="ChEBI" id="CHEBI:15378"/>
        <dbReference type="ChEBI" id="CHEBI:30823"/>
        <dbReference type="ChEBI" id="CHEBI:57287"/>
        <dbReference type="ChEBI" id="CHEBI:57387"/>
    </reaction>
    <physiologicalReaction direction="left-to-right" evidence="14">
        <dbReference type="Rhea" id="RHEA:40140"/>
    </physiologicalReaction>
</comment>
<evidence type="ECO:0000256" key="3">
    <source>
        <dbReference type="ARBA" id="ARBA00004632"/>
    </source>
</evidence>
<dbReference type="InterPro" id="IPR052365">
    <property type="entry name" value="THEM4/THEM5_acyl-CoA_thioest"/>
</dbReference>
<dbReference type="RefSeq" id="WP_346822527.1">
    <property type="nucleotide sequence ID" value="NZ_JBDKWZ010000010.1"/>
</dbReference>
<evidence type="ECO:0000256" key="20">
    <source>
        <dbReference type="ARBA" id="ARBA00047734"/>
    </source>
</evidence>
<evidence type="ECO:0000256" key="14">
    <source>
        <dbReference type="ARBA" id="ARBA00037002"/>
    </source>
</evidence>
<keyword evidence="4" id="KW-1003">Cell membrane</keyword>
<dbReference type="EC" id="3.1.2.2" evidence="16"/>
<evidence type="ECO:0000256" key="6">
    <source>
        <dbReference type="ARBA" id="ARBA00022703"/>
    </source>
</evidence>
<comment type="catalytic activity">
    <reaction evidence="20">
        <text>hexadecanoyl-CoA + H2O = hexadecanoate + CoA + H(+)</text>
        <dbReference type="Rhea" id="RHEA:16645"/>
        <dbReference type="ChEBI" id="CHEBI:7896"/>
        <dbReference type="ChEBI" id="CHEBI:15377"/>
        <dbReference type="ChEBI" id="CHEBI:15378"/>
        <dbReference type="ChEBI" id="CHEBI:57287"/>
        <dbReference type="ChEBI" id="CHEBI:57379"/>
        <dbReference type="EC" id="3.1.2.2"/>
    </reaction>
    <physiologicalReaction direction="left-to-right" evidence="20">
        <dbReference type="Rhea" id="RHEA:16646"/>
    </physiologicalReaction>
</comment>
<keyword evidence="5" id="KW-0963">Cytoplasm</keyword>
<evidence type="ECO:0000256" key="18">
    <source>
        <dbReference type="ARBA" id="ARBA00043210"/>
    </source>
</evidence>
<evidence type="ECO:0000256" key="11">
    <source>
        <dbReference type="ARBA" id="ARBA00023136"/>
    </source>
</evidence>
<evidence type="ECO:0000256" key="17">
    <source>
        <dbReference type="ARBA" id="ARBA00040123"/>
    </source>
</evidence>
<keyword evidence="8" id="KW-0276">Fatty acid metabolism</keyword>
<dbReference type="EMBL" id="JBDKWZ010000010">
    <property type="protein sequence ID" value="MEN7549749.1"/>
    <property type="molecule type" value="Genomic_DNA"/>
</dbReference>
<dbReference type="PANTHER" id="PTHR12418:SF19">
    <property type="entry name" value="ACYL-COENZYME A THIOESTERASE THEM4"/>
    <property type="match status" value="1"/>
</dbReference>
<evidence type="ECO:0000256" key="19">
    <source>
        <dbReference type="ARBA" id="ARBA00047588"/>
    </source>
</evidence>
<comment type="catalytic activity">
    <reaction evidence="22">
        <text>dodecanoyl-CoA + H2O = dodecanoate + CoA + H(+)</text>
        <dbReference type="Rhea" id="RHEA:30135"/>
        <dbReference type="ChEBI" id="CHEBI:15377"/>
        <dbReference type="ChEBI" id="CHEBI:15378"/>
        <dbReference type="ChEBI" id="CHEBI:18262"/>
        <dbReference type="ChEBI" id="CHEBI:57287"/>
        <dbReference type="ChEBI" id="CHEBI:57375"/>
    </reaction>
    <physiologicalReaction direction="left-to-right" evidence="22">
        <dbReference type="Rhea" id="RHEA:30136"/>
    </physiologicalReaction>
</comment>
<dbReference type="GO" id="GO:0016790">
    <property type="term" value="F:thiolester hydrolase activity"/>
    <property type="evidence" value="ECO:0007669"/>
    <property type="project" value="UniProtKB-ARBA"/>
</dbReference>
<comment type="catalytic activity">
    <reaction evidence="23">
        <text>tetradecanoyl-CoA + H2O = tetradecanoate + CoA + H(+)</text>
        <dbReference type="Rhea" id="RHEA:40119"/>
        <dbReference type="ChEBI" id="CHEBI:15377"/>
        <dbReference type="ChEBI" id="CHEBI:15378"/>
        <dbReference type="ChEBI" id="CHEBI:30807"/>
        <dbReference type="ChEBI" id="CHEBI:57287"/>
        <dbReference type="ChEBI" id="CHEBI:57385"/>
    </reaction>
    <physiologicalReaction direction="left-to-right" evidence="23">
        <dbReference type="Rhea" id="RHEA:40120"/>
    </physiologicalReaction>
</comment>
<proteinExistence type="inferred from homology"/>
<evidence type="ECO:0000256" key="5">
    <source>
        <dbReference type="ARBA" id="ARBA00022490"/>
    </source>
</evidence>
<name>A0AAW9RXX9_9BACT</name>
<keyword evidence="6" id="KW-0053">Apoptosis</keyword>
<evidence type="ECO:0000313" key="26">
    <source>
        <dbReference type="Proteomes" id="UP001403385"/>
    </source>
</evidence>
<dbReference type="InterPro" id="IPR029069">
    <property type="entry name" value="HotDog_dom_sf"/>
</dbReference>
<sequence>MTTEEKIYFQDFMPGNVCFGCGNNNPEGLQIKSYWEGEEAVCRWSSEEKYHGWANLLNGGILATLIDCHCMCSAMAYAYKIENRSLDSNPVYRYATGTITVKYLRPTPNNKPIELRAVVEEVKGKKTTMKCNVYAEGEITAEAQVIAIRVFDSNQSNAGNPFVE</sequence>
<comment type="catalytic activity">
    <reaction evidence="13">
        <text>(5Z,8Z,11Z,14Z)-eicosatetraenoyl-CoA + H2O = (5Z,8Z,11Z,14Z)-eicosatetraenoate + CoA + H(+)</text>
        <dbReference type="Rhea" id="RHEA:40151"/>
        <dbReference type="ChEBI" id="CHEBI:15377"/>
        <dbReference type="ChEBI" id="CHEBI:15378"/>
        <dbReference type="ChEBI" id="CHEBI:32395"/>
        <dbReference type="ChEBI" id="CHEBI:57287"/>
        <dbReference type="ChEBI" id="CHEBI:57368"/>
    </reaction>
    <physiologicalReaction direction="left-to-right" evidence="13">
        <dbReference type="Rhea" id="RHEA:40152"/>
    </physiologicalReaction>
</comment>
<organism evidence="25 26">
    <name type="scientific">Rapidithrix thailandica</name>
    <dbReference type="NCBI Taxonomy" id="413964"/>
    <lineage>
        <taxon>Bacteria</taxon>
        <taxon>Pseudomonadati</taxon>
        <taxon>Bacteroidota</taxon>
        <taxon>Cytophagia</taxon>
        <taxon>Cytophagales</taxon>
        <taxon>Flammeovirgaceae</taxon>
        <taxon>Rapidithrix</taxon>
    </lineage>
</organism>
<keyword evidence="12" id="KW-0966">Cell projection</keyword>
<feature type="domain" description="Thioesterase" evidence="24">
    <location>
        <begin position="56"/>
        <end position="139"/>
    </location>
</feature>
<keyword evidence="9" id="KW-0809">Transit peptide</keyword>
<dbReference type="InterPro" id="IPR006683">
    <property type="entry name" value="Thioestr_dom"/>
</dbReference>
<evidence type="ECO:0000256" key="16">
    <source>
        <dbReference type="ARBA" id="ARBA00038848"/>
    </source>
</evidence>
<accession>A0AAW9RXX9</accession>
<evidence type="ECO:0000256" key="2">
    <source>
        <dbReference type="ARBA" id="ARBA00004496"/>
    </source>
</evidence>
<gene>
    <name evidence="25" type="ORF">AAG747_17630</name>
</gene>
<evidence type="ECO:0000256" key="13">
    <source>
        <dbReference type="ARBA" id="ARBA00035852"/>
    </source>
</evidence>
<dbReference type="Proteomes" id="UP001403385">
    <property type="component" value="Unassembled WGS sequence"/>
</dbReference>
<comment type="similarity">
    <text evidence="15">Belongs to the THEM4/THEM5 thioesterase family.</text>
</comment>
<evidence type="ECO:0000256" key="10">
    <source>
        <dbReference type="ARBA" id="ARBA00023098"/>
    </source>
</evidence>
<dbReference type="AlphaFoldDB" id="A0AAW9RXX9"/>
<dbReference type="Gene3D" id="3.10.129.10">
    <property type="entry name" value="Hotdog Thioesterase"/>
    <property type="match status" value="1"/>
</dbReference>